<dbReference type="GO" id="GO:0006355">
    <property type="term" value="P:regulation of DNA-templated transcription"/>
    <property type="evidence" value="ECO:0007669"/>
    <property type="project" value="InterPro"/>
</dbReference>
<dbReference type="AlphaFoldDB" id="A0A9W6QTD5"/>
<dbReference type="Gene3D" id="1.10.10.10">
    <property type="entry name" value="Winged helix-like DNA-binding domain superfamily/Winged helix DNA-binding domain"/>
    <property type="match status" value="1"/>
</dbReference>
<dbReference type="PANTHER" id="PTHR44688">
    <property type="entry name" value="DNA-BINDING TRANSCRIPTIONAL ACTIVATOR DEVR_DOSR"/>
    <property type="match status" value="1"/>
</dbReference>
<evidence type="ECO:0000256" key="3">
    <source>
        <dbReference type="ARBA" id="ARBA00023163"/>
    </source>
</evidence>
<proteinExistence type="predicted"/>
<gene>
    <name evidence="5" type="ORF">Aglo03_66020</name>
</gene>
<name>A0A9W6QTD5_9PSEU</name>
<keyword evidence="6" id="KW-1185">Reference proteome</keyword>
<dbReference type="GO" id="GO:0003677">
    <property type="term" value="F:DNA binding"/>
    <property type="evidence" value="ECO:0007669"/>
    <property type="project" value="UniProtKB-KW"/>
</dbReference>
<keyword evidence="3" id="KW-0804">Transcription</keyword>
<keyword evidence="2" id="KW-0238">DNA-binding</keyword>
<dbReference type="PROSITE" id="PS00622">
    <property type="entry name" value="HTH_LUXR_1"/>
    <property type="match status" value="1"/>
</dbReference>
<dbReference type="Proteomes" id="UP001165042">
    <property type="component" value="Unassembled WGS sequence"/>
</dbReference>
<accession>A0A9W6QTD5</accession>
<evidence type="ECO:0000256" key="2">
    <source>
        <dbReference type="ARBA" id="ARBA00023125"/>
    </source>
</evidence>
<comment type="caution">
    <text evidence="5">The sequence shown here is derived from an EMBL/GenBank/DDBJ whole genome shotgun (WGS) entry which is preliminary data.</text>
</comment>
<evidence type="ECO:0000259" key="4">
    <source>
        <dbReference type="PROSITE" id="PS50043"/>
    </source>
</evidence>
<protein>
    <submittedName>
        <fullName evidence="5">Helix-turn-helix transcriptional regulator</fullName>
    </submittedName>
</protein>
<reference evidence="5" key="1">
    <citation type="submission" date="2023-02" db="EMBL/GenBank/DDBJ databases">
        <title>Actinokineospora globicatena NBRC 15670.</title>
        <authorList>
            <person name="Ichikawa N."/>
            <person name="Sato H."/>
            <person name="Tonouchi N."/>
        </authorList>
    </citation>
    <scope>NUCLEOTIDE SEQUENCE</scope>
    <source>
        <strain evidence="5">NBRC 15670</strain>
    </source>
</reference>
<dbReference type="InterPro" id="IPR000792">
    <property type="entry name" value="Tscrpt_reg_LuxR_C"/>
</dbReference>
<feature type="domain" description="HTH luxR-type" evidence="4">
    <location>
        <begin position="711"/>
        <end position="776"/>
    </location>
</feature>
<dbReference type="SMART" id="SM00421">
    <property type="entry name" value="HTH_LUXR"/>
    <property type="match status" value="1"/>
</dbReference>
<dbReference type="InterPro" id="IPR036388">
    <property type="entry name" value="WH-like_DNA-bd_sf"/>
</dbReference>
<evidence type="ECO:0000313" key="6">
    <source>
        <dbReference type="Proteomes" id="UP001165042"/>
    </source>
</evidence>
<organism evidence="5 6">
    <name type="scientific">Actinokineospora globicatena</name>
    <dbReference type="NCBI Taxonomy" id="103729"/>
    <lineage>
        <taxon>Bacteria</taxon>
        <taxon>Bacillati</taxon>
        <taxon>Actinomycetota</taxon>
        <taxon>Actinomycetes</taxon>
        <taxon>Pseudonocardiales</taxon>
        <taxon>Pseudonocardiaceae</taxon>
        <taxon>Actinokineospora</taxon>
    </lineage>
</organism>
<evidence type="ECO:0000256" key="1">
    <source>
        <dbReference type="ARBA" id="ARBA00023015"/>
    </source>
</evidence>
<keyword evidence="1" id="KW-0805">Transcription regulation</keyword>
<evidence type="ECO:0000313" key="5">
    <source>
        <dbReference type="EMBL" id="GLW95786.1"/>
    </source>
</evidence>
<dbReference type="EMBL" id="BSSD01000016">
    <property type="protein sequence ID" value="GLW95786.1"/>
    <property type="molecule type" value="Genomic_DNA"/>
</dbReference>
<dbReference type="Pfam" id="PF00196">
    <property type="entry name" value="GerE"/>
    <property type="match status" value="1"/>
</dbReference>
<dbReference type="InterPro" id="IPR016032">
    <property type="entry name" value="Sig_transdc_resp-reg_C-effctor"/>
</dbReference>
<dbReference type="SUPFAM" id="SSF46894">
    <property type="entry name" value="C-terminal effector domain of the bipartite response regulators"/>
    <property type="match status" value="1"/>
</dbReference>
<sequence>MIPGHATPDELVLDDPTRRLCAAITSGDLTPVRLAVIAPGGYGKSALLDLLATANGARRYRSGATGGLLLVDDAHLLCDKDFAELDAHLADESAGLVIAARPRPRPTGLTTLLGRLRGQVVLRAFDVDRTATCLGALGADPGLAAFVHSQTGGVPGLVHRLAPHLSQGQDTVPAAAIDEFRLDLDQLTADQVHALLAAEVNADATLLGGLLGVPPTVAAAHVDAARATGLLAADGSLLPLAAAVLRALVPADQRTAALGGLAELRLARTGPTGEFAAALLAASASGPAAGAVYAAAAAEAEPGFAVQLHQAAENAGHPVDEIGRAEAEARAGDLDAALRRADTLLAAGEPRAAHVAAAALAHRGQATRSAEMYRWAGAGALAAIGLAGTGRLAEAKSAMPADSAAPPTLFSTAISLAARGILDSIGGDAGALSTVVRAAEVMEPVGRDVLLSDSPAALGAILAIHTGATGIAEPLLARACTGGELLRTRHALLAAWPAMLRGESVPVPDGRQTPRDRLFAVGLAVGAARRDGDLATLRRVWDSANEAVVRHDIDLFTLLPLGEFAIAAARLGELDRFTPHLDRAWTLLAALDNPPAWTAFPRWQAFHAEITASRVSAARDHVEVLSGSTEQFPAALAEAARCWLDVLAGNVNAPRVESAARALHAVGLHWDAARLAGQAATRTADRKRMLALLDCARTLQSGAAREEAATDPTGKSRLSGRELQVAELVLAGLTYKQIGDRLFISAKTVEHHMARMRSRLGATSRTDLLTQLRDMVTPQPPQRTTPALAP</sequence>
<dbReference type="PROSITE" id="PS50043">
    <property type="entry name" value="HTH_LUXR_2"/>
    <property type="match status" value="1"/>
</dbReference>
<dbReference type="CDD" id="cd06170">
    <property type="entry name" value="LuxR_C_like"/>
    <property type="match status" value="1"/>
</dbReference>
<dbReference type="PANTHER" id="PTHR44688:SF16">
    <property type="entry name" value="DNA-BINDING TRANSCRIPTIONAL ACTIVATOR DEVR_DOSR"/>
    <property type="match status" value="1"/>
</dbReference>
<dbReference type="PRINTS" id="PR00038">
    <property type="entry name" value="HTHLUXR"/>
</dbReference>
<dbReference type="RefSeq" id="WP_285613486.1">
    <property type="nucleotide sequence ID" value="NZ_BSSD01000016.1"/>
</dbReference>